<dbReference type="EMBL" id="JANRMS010000345">
    <property type="protein sequence ID" value="KAJ3541562.1"/>
    <property type="molecule type" value="Genomic_DNA"/>
</dbReference>
<proteinExistence type="predicted"/>
<keyword evidence="2" id="KW-1185">Reference proteome</keyword>
<evidence type="ECO:0000313" key="1">
    <source>
        <dbReference type="EMBL" id="KAJ3541562.1"/>
    </source>
</evidence>
<sequence length="174" mass="19026">MEDIKPATKTLTTRTAVDDYVAGFNADDFARFSGYYAEDAVVSKLGITALSQLACWCRSLTLTDLLSQLNIPALEDKSLTGYITWLKGMHTMVSEELIPQHVEIDESGGLVHVDYHVQFKGLGDFKTDNFNGRLGPVSNGTGPLVQMSLTYRLNSDGHIAGIEVTHFALLKEAA</sequence>
<reference evidence="1" key="1">
    <citation type="submission" date="2022-08" db="EMBL/GenBank/DDBJ databases">
        <title>Genome Sequence of Fusarium decemcellulare.</title>
        <authorList>
            <person name="Buettner E."/>
        </authorList>
    </citation>
    <scope>NUCLEOTIDE SEQUENCE</scope>
    <source>
        <strain evidence="1">Babe19</strain>
    </source>
</reference>
<organism evidence="1 2">
    <name type="scientific">Fusarium decemcellulare</name>
    <dbReference type="NCBI Taxonomy" id="57161"/>
    <lineage>
        <taxon>Eukaryota</taxon>
        <taxon>Fungi</taxon>
        <taxon>Dikarya</taxon>
        <taxon>Ascomycota</taxon>
        <taxon>Pezizomycotina</taxon>
        <taxon>Sordariomycetes</taxon>
        <taxon>Hypocreomycetidae</taxon>
        <taxon>Hypocreales</taxon>
        <taxon>Nectriaceae</taxon>
        <taxon>Fusarium</taxon>
        <taxon>Fusarium decemcellulare species complex</taxon>
    </lineage>
</organism>
<protein>
    <submittedName>
        <fullName evidence="1">Uncharacterized protein</fullName>
    </submittedName>
</protein>
<accession>A0ACC1SKH7</accession>
<gene>
    <name evidence="1" type="ORF">NM208_g4555</name>
</gene>
<dbReference type="Proteomes" id="UP001148629">
    <property type="component" value="Unassembled WGS sequence"/>
</dbReference>
<name>A0ACC1SKH7_9HYPO</name>
<evidence type="ECO:0000313" key="2">
    <source>
        <dbReference type="Proteomes" id="UP001148629"/>
    </source>
</evidence>
<comment type="caution">
    <text evidence="1">The sequence shown here is derived from an EMBL/GenBank/DDBJ whole genome shotgun (WGS) entry which is preliminary data.</text>
</comment>